<dbReference type="InterPro" id="IPR004593">
    <property type="entry name" value="SbcD"/>
</dbReference>
<evidence type="ECO:0000256" key="1">
    <source>
        <dbReference type="ARBA" id="ARBA00010555"/>
    </source>
</evidence>
<dbReference type="CDD" id="cd00840">
    <property type="entry name" value="MPP_Mre11_N"/>
    <property type="match status" value="1"/>
</dbReference>
<keyword evidence="7" id="KW-0235">DNA replication</keyword>
<dbReference type="GO" id="GO:0008408">
    <property type="term" value="F:3'-5' exonuclease activity"/>
    <property type="evidence" value="ECO:0007669"/>
    <property type="project" value="InterPro"/>
</dbReference>
<evidence type="ECO:0000313" key="10">
    <source>
        <dbReference type="EMBL" id="ROR31388.1"/>
    </source>
</evidence>
<feature type="domain" description="Calcineurin-like phosphoesterase" evidence="8">
    <location>
        <begin position="1"/>
        <end position="219"/>
    </location>
</feature>
<dbReference type="EMBL" id="RJVG01000001">
    <property type="protein sequence ID" value="ROR31388.1"/>
    <property type="molecule type" value="Genomic_DNA"/>
</dbReference>
<dbReference type="InterPro" id="IPR029052">
    <property type="entry name" value="Metallo-depent_PP-like"/>
</dbReference>
<organism evidence="10 11">
    <name type="scientific">Mobilisporobacter senegalensis</name>
    <dbReference type="NCBI Taxonomy" id="1329262"/>
    <lineage>
        <taxon>Bacteria</taxon>
        <taxon>Bacillati</taxon>
        <taxon>Bacillota</taxon>
        <taxon>Clostridia</taxon>
        <taxon>Lachnospirales</taxon>
        <taxon>Lachnospiraceae</taxon>
        <taxon>Mobilisporobacter</taxon>
    </lineage>
</organism>
<dbReference type="Pfam" id="PF00149">
    <property type="entry name" value="Metallophos"/>
    <property type="match status" value="1"/>
</dbReference>
<evidence type="ECO:0000259" key="9">
    <source>
        <dbReference type="Pfam" id="PF12320"/>
    </source>
</evidence>
<comment type="similarity">
    <text evidence="1 7">Belongs to the SbcD family.</text>
</comment>
<comment type="subunit">
    <text evidence="2 7">Heterodimer of SbcC and SbcD.</text>
</comment>
<name>A0A3N1XYM0_9FIRM</name>
<keyword evidence="5 7" id="KW-0378">Hydrolase</keyword>
<evidence type="ECO:0000259" key="8">
    <source>
        <dbReference type="Pfam" id="PF00149"/>
    </source>
</evidence>
<keyword evidence="7" id="KW-0255">Endonuclease</keyword>
<keyword evidence="6 7" id="KW-0269">Exonuclease</keyword>
<dbReference type="InterPro" id="IPR026843">
    <property type="entry name" value="SbcD_C"/>
</dbReference>
<dbReference type="Pfam" id="PF12320">
    <property type="entry name" value="SbcD_C"/>
    <property type="match status" value="1"/>
</dbReference>
<dbReference type="PANTHER" id="PTHR30337:SF0">
    <property type="entry name" value="NUCLEASE SBCCD SUBUNIT D"/>
    <property type="match status" value="1"/>
</dbReference>
<evidence type="ECO:0000256" key="6">
    <source>
        <dbReference type="ARBA" id="ARBA00022839"/>
    </source>
</evidence>
<accession>A0A3N1XYM0</accession>
<comment type="function">
    <text evidence="7">SbcCD cleaves DNA hairpin structures. These structures can inhibit DNA replication and are intermediates in certain DNA recombination reactions. The complex acts as a 3'-&gt;5' double strand exonuclease that can open hairpins. It also has a 5' single-strand endonuclease activity.</text>
</comment>
<keyword evidence="11" id="KW-1185">Reference proteome</keyword>
<dbReference type="Gene3D" id="3.60.21.10">
    <property type="match status" value="1"/>
</dbReference>
<dbReference type="InterPro" id="IPR050535">
    <property type="entry name" value="DNA_Repair-Maintenance_Comp"/>
</dbReference>
<dbReference type="OrthoDB" id="9773856at2"/>
<proteinExistence type="inferred from homology"/>
<dbReference type="PANTHER" id="PTHR30337">
    <property type="entry name" value="COMPONENT OF ATP-DEPENDENT DSDNA EXONUCLEASE"/>
    <property type="match status" value="1"/>
</dbReference>
<comment type="caution">
    <text evidence="10">The sequence shown here is derived from an EMBL/GenBank/DDBJ whole genome shotgun (WGS) entry which is preliminary data.</text>
</comment>
<evidence type="ECO:0000256" key="2">
    <source>
        <dbReference type="ARBA" id="ARBA00011322"/>
    </source>
</evidence>
<protein>
    <recommendedName>
        <fullName evidence="3 7">Nuclease SbcCD subunit D</fullName>
    </recommendedName>
</protein>
<evidence type="ECO:0000313" key="11">
    <source>
        <dbReference type="Proteomes" id="UP000273083"/>
    </source>
</evidence>
<dbReference type="GO" id="GO:0006260">
    <property type="term" value="P:DNA replication"/>
    <property type="evidence" value="ECO:0007669"/>
    <property type="project" value="UniProtKB-KW"/>
</dbReference>
<keyword evidence="4 7" id="KW-0540">Nuclease</keyword>
<dbReference type="InterPro" id="IPR041796">
    <property type="entry name" value="Mre11_N"/>
</dbReference>
<reference evidence="10 11" key="1">
    <citation type="submission" date="2018-11" db="EMBL/GenBank/DDBJ databases">
        <title>Genomic Encyclopedia of Type Strains, Phase IV (KMG-IV): sequencing the most valuable type-strain genomes for metagenomic binning, comparative biology and taxonomic classification.</title>
        <authorList>
            <person name="Goeker M."/>
        </authorList>
    </citation>
    <scope>NUCLEOTIDE SEQUENCE [LARGE SCALE GENOMIC DNA]</scope>
    <source>
        <strain evidence="10 11">DSM 26537</strain>
    </source>
</reference>
<dbReference type="RefSeq" id="WP_123607497.1">
    <property type="nucleotide sequence ID" value="NZ_RJVG01000001.1"/>
</dbReference>
<gene>
    <name evidence="7" type="primary">sbcD</name>
    <name evidence="10" type="ORF">EDD66_1014</name>
</gene>
<dbReference type="Proteomes" id="UP000273083">
    <property type="component" value="Unassembled WGS sequence"/>
</dbReference>
<keyword evidence="7" id="KW-0233">DNA recombination</keyword>
<evidence type="ECO:0000256" key="5">
    <source>
        <dbReference type="ARBA" id="ARBA00022801"/>
    </source>
</evidence>
<dbReference type="SUPFAM" id="SSF56300">
    <property type="entry name" value="Metallo-dependent phosphatases"/>
    <property type="match status" value="1"/>
</dbReference>
<dbReference type="AlphaFoldDB" id="A0A3N1XYM0"/>
<dbReference type="GO" id="GO:0006310">
    <property type="term" value="P:DNA recombination"/>
    <property type="evidence" value="ECO:0007669"/>
    <property type="project" value="UniProtKB-KW"/>
</dbReference>
<evidence type="ECO:0000256" key="4">
    <source>
        <dbReference type="ARBA" id="ARBA00022722"/>
    </source>
</evidence>
<sequence>MKLIHTSDLHIGKVINEFSMLKDQEYALKQIARIAKEEKADGLIIAGDVYDRNIPPSEAVAIFDQFVSELIKEGIPILLISGNHDSPERLSFASSILEKKNFYIAGVFDGTVKCASFHDEYGEINIYLVPYLKPPVVKHILEKEEMVSYEDSVRAILNTIDLNKSKRNLLVTHYFVTNLGEEPELSDSETRISVGGTDNIDVSLFDGFDYVALGHIHGPQKIGRDTVRYAGSPLKYSFSEVFHKKSVTVIELKEKGNVELRTREIKPLHDLRKVKGKLEELMSKEVYSMADTGDYLQVTLTNQEELIDPIGTLRSVYPNVMQLILEKNIKKNDMITTKTEHIKNKSTLEIYREFYESVTEQEFDEERKAVMTSLIDDIEGGGLL</sequence>
<dbReference type="InterPro" id="IPR004843">
    <property type="entry name" value="Calcineurin-like_PHP"/>
</dbReference>
<dbReference type="NCBIfam" id="TIGR00619">
    <property type="entry name" value="sbcd"/>
    <property type="match status" value="1"/>
</dbReference>
<evidence type="ECO:0000256" key="7">
    <source>
        <dbReference type="RuleBase" id="RU363069"/>
    </source>
</evidence>
<dbReference type="GO" id="GO:0004519">
    <property type="term" value="F:endonuclease activity"/>
    <property type="evidence" value="ECO:0007669"/>
    <property type="project" value="UniProtKB-KW"/>
</dbReference>
<feature type="domain" description="Nuclease SbcCD subunit D C-terminal" evidence="9">
    <location>
        <begin position="268"/>
        <end position="358"/>
    </location>
</feature>
<evidence type="ECO:0000256" key="3">
    <source>
        <dbReference type="ARBA" id="ARBA00013365"/>
    </source>
</evidence>